<feature type="binding site" evidence="18">
    <location>
        <position position="67"/>
    </location>
    <ligand>
        <name>thiamine diphosphate</name>
        <dbReference type="ChEBI" id="CHEBI:58937"/>
    </ligand>
</feature>
<evidence type="ECO:0000256" key="15">
    <source>
        <dbReference type="NCBIfam" id="TIGR00232"/>
    </source>
</evidence>
<evidence type="ECO:0000256" key="4">
    <source>
        <dbReference type="ARBA" id="ARBA00002931"/>
    </source>
</evidence>
<accession>A0A1I5RBE2</accession>
<evidence type="ECO:0000256" key="2">
    <source>
        <dbReference type="ARBA" id="ARBA00001936"/>
    </source>
</evidence>
<feature type="binding site" evidence="17">
    <location>
        <position position="449"/>
    </location>
    <ligand>
        <name>substrate</name>
    </ligand>
</feature>
<dbReference type="InterPro" id="IPR049557">
    <property type="entry name" value="Transketolase_CS"/>
</dbReference>
<evidence type="ECO:0000256" key="1">
    <source>
        <dbReference type="ARBA" id="ARBA00001913"/>
    </source>
</evidence>
<feature type="site" description="Important for catalytic activity" evidence="20">
    <location>
        <position position="28"/>
    </location>
</feature>
<dbReference type="InterPro" id="IPR009014">
    <property type="entry name" value="Transketo_C/PFOR_II"/>
</dbReference>
<dbReference type="PANTHER" id="PTHR43522">
    <property type="entry name" value="TRANSKETOLASE"/>
    <property type="match status" value="1"/>
</dbReference>
<dbReference type="Proteomes" id="UP000199227">
    <property type="component" value="Unassembled WGS sequence"/>
</dbReference>
<evidence type="ECO:0000256" key="20">
    <source>
        <dbReference type="PIRSR" id="PIRSR605478-5"/>
    </source>
</evidence>
<dbReference type="PROSITE" id="PS00802">
    <property type="entry name" value="TRANSKETOLASE_2"/>
    <property type="match status" value="1"/>
</dbReference>
<feature type="binding site" evidence="18">
    <location>
        <position position="425"/>
    </location>
    <ligand>
        <name>thiamine diphosphate</name>
        <dbReference type="ChEBI" id="CHEBI:58937"/>
    </ligand>
</feature>
<feature type="transmembrane region" description="Helical" evidence="22">
    <location>
        <begin position="61"/>
        <end position="81"/>
    </location>
</feature>
<comment type="catalytic activity">
    <reaction evidence="14 21">
        <text>D-sedoheptulose 7-phosphate + D-glyceraldehyde 3-phosphate = aldehydo-D-ribose 5-phosphate + D-xylulose 5-phosphate</text>
        <dbReference type="Rhea" id="RHEA:10508"/>
        <dbReference type="ChEBI" id="CHEBI:57483"/>
        <dbReference type="ChEBI" id="CHEBI:57737"/>
        <dbReference type="ChEBI" id="CHEBI:58273"/>
        <dbReference type="ChEBI" id="CHEBI:59776"/>
        <dbReference type="EC" id="2.2.1.1"/>
    </reaction>
</comment>
<dbReference type="InterPro" id="IPR005474">
    <property type="entry name" value="Transketolase_N"/>
</dbReference>
<dbReference type="InterPro" id="IPR020826">
    <property type="entry name" value="Transketolase_BS"/>
</dbReference>
<evidence type="ECO:0000256" key="6">
    <source>
        <dbReference type="ARBA" id="ARBA00011738"/>
    </source>
</evidence>
<dbReference type="Gene3D" id="3.40.50.970">
    <property type="match status" value="2"/>
</dbReference>
<sequence>MDNQMMKKMTNTIRFLAADMVQNANSGHPGAPMGLADVAVVLSKHLKHNPKNPKWINRDRLVFSGGHATGLIYSLLHLWGYDISLDDLKQFRQLGSKTPGHPEYGHTPGVEITTGPLGQGVANAVGFAMASKYCANLVNSETAKIIDHNVYCLCGDGDLQEGISYEACSIAGHLKLDNLIMIYDSNNITIEGDTSLAWSEDVKLRFEAQGWEVLEVDGHDYTKIDEAIEKAKKADKPVLIIADTVIAKGACEMEGDHNSHGAPLGEDLIARAKKEAGFDPDKKFYIPDDVLVRFRCAVEEGELAEKEWNHLLKQAPYIEQNEALERLLNPDFDAIEWPEFEAGSEVATRDSNGKILNAIAKAIPGFLGGSADLAPSNKTELKGMGDFPKGKNIHFGIREHAMAAITNGIAAYGPLLPFSATFFVFSDYLKPSARIAALSGLQHFFVWTHDSIGVGEDGPTHQPIEHLSQFRALPGFYTFRPADATENVACWKAALKLKAPSAFVCSRQKLKVLKGEDDIAFGSAEKGGYLIKKRENATITLIATGSEVMLALQAGCHLEEQGIMANVVSVPCYELFVEQGAEYIDAVIDPNTKVLAIEAAAGNEWYRFADDVLCMNSFGASGKAGDLFEHFGFTIPNVVERVKALLG</sequence>
<keyword evidence="12 19" id="KW-0460">Magnesium</keyword>
<dbReference type="GO" id="GO:0005829">
    <property type="term" value="C:cytosol"/>
    <property type="evidence" value="ECO:0007669"/>
    <property type="project" value="TreeGrafter"/>
</dbReference>
<keyword evidence="22" id="KW-1133">Transmembrane helix</keyword>
<evidence type="ECO:0000256" key="19">
    <source>
        <dbReference type="PIRSR" id="PIRSR605478-4"/>
    </source>
</evidence>
<dbReference type="GO" id="GO:0004802">
    <property type="term" value="F:transketolase activity"/>
    <property type="evidence" value="ECO:0007669"/>
    <property type="project" value="UniProtKB-UniRule"/>
</dbReference>
<comment type="cofactor">
    <cofactor evidence="1">
        <name>Ca(2+)</name>
        <dbReference type="ChEBI" id="CHEBI:29108"/>
    </cofactor>
</comment>
<evidence type="ECO:0000256" key="12">
    <source>
        <dbReference type="ARBA" id="ARBA00022842"/>
    </source>
</evidence>
<keyword evidence="10 19" id="KW-0479">Metal-binding</keyword>
<dbReference type="CDD" id="cd02012">
    <property type="entry name" value="TPP_TK"/>
    <property type="match status" value="1"/>
</dbReference>
<dbReference type="FunFam" id="3.40.50.970:FF:000081">
    <property type="entry name" value="Transketolase"/>
    <property type="match status" value="1"/>
</dbReference>
<feature type="binding site" evidence="18">
    <location>
        <begin position="115"/>
        <end position="117"/>
    </location>
    <ligand>
        <name>thiamine diphosphate</name>
        <dbReference type="ChEBI" id="CHEBI:58937"/>
    </ligand>
</feature>
<evidence type="ECO:0000313" key="25">
    <source>
        <dbReference type="Proteomes" id="UP000199227"/>
    </source>
</evidence>
<evidence type="ECO:0000256" key="9">
    <source>
        <dbReference type="ARBA" id="ARBA00022679"/>
    </source>
</evidence>
<evidence type="ECO:0000256" key="8">
    <source>
        <dbReference type="ARBA" id="ARBA00016662"/>
    </source>
</evidence>
<evidence type="ECO:0000256" key="5">
    <source>
        <dbReference type="ARBA" id="ARBA00007131"/>
    </source>
</evidence>
<comment type="cofactor">
    <cofactor evidence="21">
        <name>Mg(2+)</name>
        <dbReference type="ChEBI" id="CHEBI:18420"/>
    </cofactor>
    <cofactor evidence="21">
        <name>Ca(2+)</name>
        <dbReference type="ChEBI" id="CHEBI:29108"/>
    </cofactor>
    <cofactor evidence="21">
        <name>Mn(2+)</name>
        <dbReference type="ChEBI" id="CHEBI:29035"/>
    </cofactor>
    <cofactor evidence="21">
        <name>Co(2+)</name>
        <dbReference type="ChEBI" id="CHEBI:48828"/>
    </cofactor>
    <text evidence="21">Binds 1 Mg(2+) ion per subunit. Can also utilize other divalent metal cations, such as Ca(2+), Mn(2+) and Co(2+).</text>
</comment>
<dbReference type="EC" id="2.2.1.1" evidence="7 15"/>
<gene>
    <name evidence="24" type="ORF">SAMN05216234_1268</name>
</gene>
<proteinExistence type="inferred from homology"/>
<dbReference type="Gene3D" id="3.40.50.920">
    <property type="match status" value="1"/>
</dbReference>
<evidence type="ECO:0000313" key="24">
    <source>
        <dbReference type="EMBL" id="SFP55829.1"/>
    </source>
</evidence>
<dbReference type="Pfam" id="PF22613">
    <property type="entry name" value="Transketolase_C_1"/>
    <property type="match status" value="1"/>
</dbReference>
<feature type="binding site" evidence="19">
    <location>
        <position position="186"/>
    </location>
    <ligand>
        <name>Mg(2+)</name>
        <dbReference type="ChEBI" id="CHEBI:18420"/>
    </ligand>
</feature>
<keyword evidence="25" id="KW-1185">Reference proteome</keyword>
<dbReference type="STRING" id="223786.SAMN05216234_1268"/>
<dbReference type="NCBIfam" id="TIGR00232">
    <property type="entry name" value="tktlase_bact"/>
    <property type="match status" value="1"/>
</dbReference>
<keyword evidence="22" id="KW-0812">Transmembrane</keyword>
<name>A0A1I5RBE2_9BACT</name>
<comment type="function">
    <text evidence="4 21">Catalyzes the transfer of a two-carbon ketol group from a ketose donor to an aldose acceptor, via a covalent intermediate with the cofactor thiamine pyrophosphate.</text>
</comment>
<dbReference type="SUPFAM" id="SSF52922">
    <property type="entry name" value="TK C-terminal domain-like"/>
    <property type="match status" value="1"/>
</dbReference>
<evidence type="ECO:0000256" key="10">
    <source>
        <dbReference type="ARBA" id="ARBA00022723"/>
    </source>
</evidence>
<dbReference type="SUPFAM" id="SSF52518">
    <property type="entry name" value="Thiamin diphosphate-binding fold (THDP-binding)"/>
    <property type="match status" value="2"/>
</dbReference>
<evidence type="ECO:0000259" key="23">
    <source>
        <dbReference type="SMART" id="SM00861"/>
    </source>
</evidence>
<dbReference type="AlphaFoldDB" id="A0A1I5RBE2"/>
<feature type="binding site" evidence="18">
    <location>
        <position position="186"/>
    </location>
    <ligand>
        <name>thiamine diphosphate</name>
        <dbReference type="ChEBI" id="CHEBI:58937"/>
    </ligand>
</feature>
<dbReference type="InterPro" id="IPR005478">
    <property type="entry name" value="Transketolase_bac-like"/>
</dbReference>
<comment type="subunit">
    <text evidence="6 21">Homodimer.</text>
</comment>
<dbReference type="PROSITE" id="PS00801">
    <property type="entry name" value="TRANSKETOLASE_1"/>
    <property type="match status" value="1"/>
</dbReference>
<evidence type="ECO:0000256" key="11">
    <source>
        <dbReference type="ARBA" id="ARBA00022837"/>
    </source>
</evidence>
<dbReference type="CDD" id="cd07033">
    <property type="entry name" value="TPP_PYR_DXS_TK_like"/>
    <property type="match status" value="1"/>
</dbReference>
<feature type="active site" description="Proton donor" evidence="16">
    <location>
        <position position="399"/>
    </location>
</feature>
<evidence type="ECO:0000256" key="21">
    <source>
        <dbReference type="RuleBase" id="RU004996"/>
    </source>
</evidence>
<keyword evidence="22" id="KW-0472">Membrane</keyword>
<evidence type="ECO:0000256" key="16">
    <source>
        <dbReference type="PIRSR" id="PIRSR605478-1"/>
    </source>
</evidence>
<keyword evidence="11 21" id="KW-0106">Calcium</keyword>
<dbReference type="InterPro" id="IPR055152">
    <property type="entry name" value="Transketolase-like_C_2"/>
</dbReference>
<feature type="binding site" evidence="19">
    <location>
        <position position="188"/>
    </location>
    <ligand>
        <name>Mg(2+)</name>
        <dbReference type="ChEBI" id="CHEBI:18420"/>
    </ligand>
</feature>
<organism evidence="24 25">
    <name type="scientific">Hydrogenimonas thermophila</name>
    <dbReference type="NCBI Taxonomy" id="223786"/>
    <lineage>
        <taxon>Bacteria</taxon>
        <taxon>Pseudomonadati</taxon>
        <taxon>Campylobacterota</taxon>
        <taxon>Epsilonproteobacteria</taxon>
        <taxon>Campylobacterales</taxon>
        <taxon>Hydrogenimonadaceae</taxon>
        <taxon>Hydrogenimonas</taxon>
    </lineage>
</organism>
<comment type="similarity">
    <text evidence="5 21">Belongs to the transketolase family.</text>
</comment>
<feature type="binding site" evidence="17">
    <location>
        <position position="28"/>
    </location>
    <ligand>
        <name>substrate</name>
    </ligand>
</feature>
<dbReference type="GO" id="GO:0046872">
    <property type="term" value="F:metal ion binding"/>
    <property type="evidence" value="ECO:0007669"/>
    <property type="project" value="UniProtKB-KW"/>
</dbReference>
<dbReference type="RefSeq" id="WP_245757045.1">
    <property type="nucleotide sequence ID" value="NZ_FOXB01000026.1"/>
</dbReference>
<protein>
    <recommendedName>
        <fullName evidence="8 15">Transketolase</fullName>
        <ecNumber evidence="7 15">2.2.1.1</ecNumber>
    </recommendedName>
</protein>
<evidence type="ECO:0000256" key="18">
    <source>
        <dbReference type="PIRSR" id="PIRSR605478-3"/>
    </source>
</evidence>
<dbReference type="PANTHER" id="PTHR43522:SF2">
    <property type="entry name" value="TRANSKETOLASE 1-RELATED"/>
    <property type="match status" value="1"/>
</dbReference>
<dbReference type="InterPro" id="IPR029061">
    <property type="entry name" value="THDP-binding"/>
</dbReference>
<comment type="cofactor">
    <cofactor evidence="19">
        <name>Mg(2+)</name>
        <dbReference type="ChEBI" id="CHEBI:18420"/>
    </cofactor>
    <text evidence="19">Binds 1 Mg(2+) ion per subunit. Can also utilize other divalent metal cations, such as Ca(2+), Mn(2+) and Co(2+).</text>
</comment>
<evidence type="ECO:0000256" key="3">
    <source>
        <dbReference type="ARBA" id="ARBA00001941"/>
    </source>
</evidence>
<dbReference type="Pfam" id="PF02779">
    <property type="entry name" value="Transket_pyr"/>
    <property type="match status" value="1"/>
</dbReference>
<feature type="binding site" evidence="17">
    <location>
        <position position="349"/>
    </location>
    <ligand>
        <name>substrate</name>
    </ligand>
</feature>
<feature type="binding site" evidence="18">
    <location>
        <position position="157"/>
    </location>
    <ligand>
        <name>thiamine diphosphate</name>
        <dbReference type="ChEBI" id="CHEBI:58937"/>
    </ligand>
</feature>
<dbReference type="InterPro" id="IPR005475">
    <property type="entry name" value="Transketolase-like_Pyr-bd"/>
</dbReference>
<evidence type="ECO:0000256" key="17">
    <source>
        <dbReference type="PIRSR" id="PIRSR605478-2"/>
    </source>
</evidence>
<evidence type="ECO:0000256" key="22">
    <source>
        <dbReference type="SAM" id="Phobius"/>
    </source>
</evidence>
<reference evidence="24 25" key="1">
    <citation type="submission" date="2016-10" db="EMBL/GenBank/DDBJ databases">
        <authorList>
            <person name="de Groot N.N."/>
        </authorList>
    </citation>
    <scope>NUCLEOTIDE SEQUENCE [LARGE SCALE GENOMIC DNA]</scope>
    <source>
        <strain evidence="24 25">EP1-55-1</strain>
    </source>
</reference>
<feature type="binding site" evidence="17">
    <location>
        <position position="461"/>
    </location>
    <ligand>
        <name>substrate</name>
    </ligand>
</feature>
<feature type="binding site" evidence="17">
    <location>
        <position position="507"/>
    </location>
    <ligand>
        <name>substrate</name>
    </ligand>
</feature>
<feature type="binding site" evidence="18">
    <location>
        <position position="260"/>
    </location>
    <ligand>
        <name>thiamine diphosphate</name>
        <dbReference type="ChEBI" id="CHEBI:58937"/>
    </ligand>
</feature>
<dbReference type="InterPro" id="IPR033247">
    <property type="entry name" value="Transketolase_fam"/>
</dbReference>
<evidence type="ECO:0000256" key="7">
    <source>
        <dbReference type="ARBA" id="ARBA00013152"/>
    </source>
</evidence>
<dbReference type="EMBL" id="FOXB01000026">
    <property type="protein sequence ID" value="SFP55829.1"/>
    <property type="molecule type" value="Genomic_DNA"/>
</dbReference>
<evidence type="ECO:0000256" key="14">
    <source>
        <dbReference type="ARBA" id="ARBA00049473"/>
    </source>
</evidence>
<feature type="site" description="Important for catalytic activity" evidence="20">
    <location>
        <position position="260"/>
    </location>
</feature>
<feature type="binding site" evidence="19">
    <location>
        <position position="156"/>
    </location>
    <ligand>
        <name>Mg(2+)</name>
        <dbReference type="ChEBI" id="CHEBI:18420"/>
    </ligand>
</feature>
<feature type="binding site" evidence="17">
    <location>
        <position position="457"/>
    </location>
    <ligand>
        <name>substrate</name>
    </ligand>
</feature>
<dbReference type="FunFam" id="3.40.50.970:FF:000045">
    <property type="entry name" value="Transketolase"/>
    <property type="match status" value="1"/>
</dbReference>
<feature type="domain" description="Transketolase-like pyrimidine-binding" evidence="23">
    <location>
        <begin position="346"/>
        <end position="512"/>
    </location>
</feature>
<feature type="binding site" evidence="17">
    <location>
        <position position="376"/>
    </location>
    <ligand>
        <name>substrate</name>
    </ligand>
</feature>
<comment type="cofactor">
    <cofactor evidence="18">
        <name>thiamine diphosphate</name>
        <dbReference type="ChEBI" id="CHEBI:58937"/>
    </cofactor>
    <text evidence="18">Binds 1 thiamine pyrophosphate per subunit. During the reaction, the substrate forms a covalent intermediate with the cofactor.</text>
</comment>
<dbReference type="GO" id="GO:0006098">
    <property type="term" value="P:pentose-phosphate shunt"/>
    <property type="evidence" value="ECO:0007669"/>
    <property type="project" value="TreeGrafter"/>
</dbReference>
<dbReference type="SMART" id="SM00861">
    <property type="entry name" value="Transket_pyr"/>
    <property type="match status" value="1"/>
</dbReference>
<comment type="cofactor">
    <cofactor evidence="3">
        <name>Co(2+)</name>
        <dbReference type="ChEBI" id="CHEBI:48828"/>
    </cofactor>
</comment>
<keyword evidence="9 21" id="KW-0808">Transferase</keyword>
<dbReference type="Pfam" id="PF00456">
    <property type="entry name" value="Transketolase_N"/>
    <property type="match status" value="1"/>
</dbReference>
<evidence type="ECO:0000256" key="13">
    <source>
        <dbReference type="ARBA" id="ARBA00023052"/>
    </source>
</evidence>
<feature type="binding site" evidence="17">
    <location>
        <position position="260"/>
    </location>
    <ligand>
        <name>substrate</name>
    </ligand>
</feature>
<keyword evidence="13 18" id="KW-0786">Thiamine pyrophosphate</keyword>
<comment type="cofactor">
    <cofactor evidence="2">
        <name>Mn(2+)</name>
        <dbReference type="ChEBI" id="CHEBI:29035"/>
    </cofactor>
</comment>